<sequence length="255" mass="25760">MTDVTGAGAELAGRAALVTGGSRGIGYAIAEELLRRGAAVTITGRKEPELAAAAAALGGRVLTVAGNAGDPDSRAEAVERTVAEFGDLSILVNNAGINPQFGSLIDADLAAVTRTFDVNVVAALGFAQLAYRAGMAESGGAIVNVASMAGLRATGAIGAYAASKAALIMLTQELAGQLAPAIRVNAVAPAVVRTRFAEALYAHDEEGVAKRYPMQRLGRPEGVARAVGFLVSDAESGWITGETIRLDGGALASGR</sequence>
<dbReference type="Pfam" id="PF13561">
    <property type="entry name" value="adh_short_C2"/>
    <property type="match status" value="1"/>
</dbReference>
<feature type="domain" description="Ketoreductase" evidence="3">
    <location>
        <begin position="14"/>
        <end position="190"/>
    </location>
</feature>
<accession>A0A1G7HVP4</accession>
<dbReference type="InterPro" id="IPR057326">
    <property type="entry name" value="KR_dom"/>
</dbReference>
<gene>
    <name evidence="4" type="ORF">SAMN05216377_103130</name>
</gene>
<keyword evidence="2" id="KW-0560">Oxidoreductase</keyword>
<keyword evidence="5" id="KW-1185">Reference proteome</keyword>
<dbReference type="PRINTS" id="PR00080">
    <property type="entry name" value="SDRFAMILY"/>
</dbReference>
<dbReference type="SMART" id="SM00822">
    <property type="entry name" value="PKS_KR"/>
    <property type="match status" value="1"/>
</dbReference>
<dbReference type="RefSeq" id="WP_093077813.1">
    <property type="nucleotide sequence ID" value="NZ_FNBE01000003.1"/>
</dbReference>
<name>A0A1G7HVP4_PSEOR</name>
<dbReference type="EMBL" id="FNBE01000003">
    <property type="protein sequence ID" value="SDF04423.1"/>
    <property type="molecule type" value="Genomic_DNA"/>
</dbReference>
<dbReference type="GO" id="GO:0016491">
    <property type="term" value="F:oxidoreductase activity"/>
    <property type="evidence" value="ECO:0007669"/>
    <property type="project" value="UniProtKB-KW"/>
</dbReference>
<dbReference type="PANTHER" id="PTHR43943:SF2">
    <property type="entry name" value="DEHYDROGENASE_REDUCTASE 4"/>
    <property type="match status" value="1"/>
</dbReference>
<dbReference type="InterPro" id="IPR002347">
    <property type="entry name" value="SDR_fam"/>
</dbReference>
<dbReference type="AlphaFoldDB" id="A0A1G7HVP4"/>
<dbReference type="OrthoDB" id="9789398at2"/>
<dbReference type="Gene3D" id="3.40.50.720">
    <property type="entry name" value="NAD(P)-binding Rossmann-like Domain"/>
    <property type="match status" value="1"/>
</dbReference>
<dbReference type="NCBIfam" id="NF005559">
    <property type="entry name" value="PRK07231.1"/>
    <property type="match status" value="1"/>
</dbReference>
<dbReference type="FunFam" id="3.40.50.720:FF:000084">
    <property type="entry name" value="Short-chain dehydrogenase reductase"/>
    <property type="match status" value="1"/>
</dbReference>
<dbReference type="InterPro" id="IPR020904">
    <property type="entry name" value="Sc_DH/Rdtase_CS"/>
</dbReference>
<evidence type="ECO:0000256" key="2">
    <source>
        <dbReference type="ARBA" id="ARBA00023002"/>
    </source>
</evidence>
<dbReference type="Proteomes" id="UP000198967">
    <property type="component" value="Unassembled WGS sequence"/>
</dbReference>
<proteinExistence type="inferred from homology"/>
<dbReference type="SUPFAM" id="SSF51735">
    <property type="entry name" value="NAD(P)-binding Rossmann-fold domains"/>
    <property type="match status" value="1"/>
</dbReference>
<dbReference type="CDD" id="cd05233">
    <property type="entry name" value="SDR_c"/>
    <property type="match status" value="1"/>
</dbReference>
<dbReference type="PROSITE" id="PS00061">
    <property type="entry name" value="ADH_SHORT"/>
    <property type="match status" value="1"/>
</dbReference>
<evidence type="ECO:0000256" key="1">
    <source>
        <dbReference type="ARBA" id="ARBA00006484"/>
    </source>
</evidence>
<reference evidence="4 5" key="1">
    <citation type="submission" date="2016-10" db="EMBL/GenBank/DDBJ databases">
        <authorList>
            <person name="de Groot N.N."/>
        </authorList>
    </citation>
    <scope>NUCLEOTIDE SEQUENCE [LARGE SCALE GENOMIC DNA]</scope>
    <source>
        <strain evidence="4 5">CGMCC 4.3143</strain>
    </source>
</reference>
<dbReference type="PRINTS" id="PR00081">
    <property type="entry name" value="GDHRDH"/>
</dbReference>
<evidence type="ECO:0000313" key="4">
    <source>
        <dbReference type="EMBL" id="SDF04423.1"/>
    </source>
</evidence>
<comment type="similarity">
    <text evidence="1">Belongs to the short-chain dehydrogenases/reductases (SDR) family.</text>
</comment>
<evidence type="ECO:0000313" key="5">
    <source>
        <dbReference type="Proteomes" id="UP000198967"/>
    </source>
</evidence>
<dbReference type="STRING" id="366584.SAMN05216377_103130"/>
<evidence type="ECO:0000259" key="3">
    <source>
        <dbReference type="SMART" id="SM00822"/>
    </source>
</evidence>
<dbReference type="InterPro" id="IPR036291">
    <property type="entry name" value="NAD(P)-bd_dom_sf"/>
</dbReference>
<protein>
    <submittedName>
        <fullName evidence="4">NAD(P)-dependent dehydrogenase, short-chain alcohol dehydrogenase family</fullName>
    </submittedName>
</protein>
<dbReference type="PANTHER" id="PTHR43943">
    <property type="entry name" value="DEHYDROGENASE/REDUCTASE (SDR FAMILY) MEMBER 4"/>
    <property type="match status" value="1"/>
</dbReference>
<organism evidence="4 5">
    <name type="scientific">Pseudonocardia oroxyli</name>
    <dbReference type="NCBI Taxonomy" id="366584"/>
    <lineage>
        <taxon>Bacteria</taxon>
        <taxon>Bacillati</taxon>
        <taxon>Actinomycetota</taxon>
        <taxon>Actinomycetes</taxon>
        <taxon>Pseudonocardiales</taxon>
        <taxon>Pseudonocardiaceae</taxon>
        <taxon>Pseudonocardia</taxon>
    </lineage>
</organism>